<proteinExistence type="predicted"/>
<feature type="compositionally biased region" description="Acidic residues" evidence="1">
    <location>
        <begin position="76"/>
        <end position="87"/>
    </location>
</feature>
<feature type="region of interest" description="Disordered" evidence="1">
    <location>
        <begin position="67"/>
        <end position="87"/>
    </location>
</feature>
<dbReference type="PATRIC" id="fig|1698270.3.peg.765"/>
<protein>
    <submittedName>
        <fullName evidence="2">Uncharacterized protein</fullName>
    </submittedName>
</protein>
<keyword evidence="3" id="KW-1185">Reference proteome</keyword>
<dbReference type="EMBL" id="LHXU01000050">
    <property type="protein sequence ID" value="KXA99436.1"/>
    <property type="molecule type" value="Genomic_DNA"/>
</dbReference>
<comment type="caution">
    <text evidence="2">The sequence shown here is derived from an EMBL/GenBank/DDBJ whole genome shotgun (WGS) entry which is preliminary data.</text>
</comment>
<evidence type="ECO:0000256" key="1">
    <source>
        <dbReference type="SAM" id="MobiDB-lite"/>
    </source>
</evidence>
<dbReference type="Proteomes" id="UP000070341">
    <property type="component" value="Unassembled WGS sequence"/>
</dbReference>
<feature type="compositionally biased region" description="Basic and acidic residues" evidence="1">
    <location>
        <begin position="1"/>
        <end position="21"/>
    </location>
</feature>
<organism evidence="2 3">
    <name type="scientific">candidate division MSBL1 archaeon SCGC-AAA259M10</name>
    <dbReference type="NCBI Taxonomy" id="1698270"/>
    <lineage>
        <taxon>Archaea</taxon>
        <taxon>Methanobacteriati</taxon>
        <taxon>Methanobacteriota</taxon>
        <taxon>candidate division MSBL1</taxon>
    </lineage>
</organism>
<gene>
    <name evidence="2" type="ORF">AKJ40_03140</name>
</gene>
<evidence type="ECO:0000313" key="2">
    <source>
        <dbReference type="EMBL" id="KXA99436.1"/>
    </source>
</evidence>
<accession>A0A133UZ08</accession>
<sequence>MKRDPFEEMEKKMKEMMEEGSKTGGRSISVQRVGGETTVNVSGDVSDEEIDRLKKKYPDAEIQVEGESIEEKGEEPVVEVIDEEDDK</sequence>
<evidence type="ECO:0000313" key="3">
    <source>
        <dbReference type="Proteomes" id="UP000070341"/>
    </source>
</evidence>
<name>A0A133UZ08_9EURY</name>
<dbReference type="AlphaFoldDB" id="A0A133UZ08"/>
<feature type="region of interest" description="Disordered" evidence="1">
    <location>
        <begin position="1"/>
        <end position="28"/>
    </location>
</feature>
<reference evidence="2 3" key="1">
    <citation type="journal article" date="2016" name="Sci. Rep.">
        <title>Metabolic traits of an uncultured archaeal lineage -MSBL1- from brine pools of the Red Sea.</title>
        <authorList>
            <person name="Mwirichia R."/>
            <person name="Alam I."/>
            <person name="Rashid M."/>
            <person name="Vinu M."/>
            <person name="Ba-Alawi W."/>
            <person name="Anthony Kamau A."/>
            <person name="Kamanda Ngugi D."/>
            <person name="Goker M."/>
            <person name="Klenk H.P."/>
            <person name="Bajic V."/>
            <person name="Stingl U."/>
        </authorList>
    </citation>
    <scope>NUCLEOTIDE SEQUENCE [LARGE SCALE GENOMIC DNA]</scope>
    <source>
        <strain evidence="2">SCGC-AAA259M10</strain>
    </source>
</reference>